<organism evidence="1 2">
    <name type="scientific">Streptomyces similanensis</name>
    <dbReference type="NCBI Taxonomy" id="1274988"/>
    <lineage>
        <taxon>Bacteria</taxon>
        <taxon>Bacillati</taxon>
        <taxon>Actinomycetota</taxon>
        <taxon>Actinomycetes</taxon>
        <taxon>Kitasatosporales</taxon>
        <taxon>Streptomycetaceae</taxon>
        <taxon>Streptomyces</taxon>
    </lineage>
</organism>
<dbReference type="InterPro" id="IPR013785">
    <property type="entry name" value="Aldolase_TIM"/>
</dbReference>
<evidence type="ECO:0000313" key="1">
    <source>
        <dbReference type="EMBL" id="GAA5049636.1"/>
    </source>
</evidence>
<protein>
    <submittedName>
        <fullName evidence="1">3-keto-5-aminohexanoate cleavage protein</fullName>
    </submittedName>
</protein>
<dbReference type="EMBL" id="BAABKC010000021">
    <property type="protein sequence ID" value="GAA5049636.1"/>
    <property type="molecule type" value="Genomic_DNA"/>
</dbReference>
<dbReference type="PANTHER" id="PTHR37418">
    <property type="entry name" value="3-KETO-5-AMINOHEXANOATE CLEAVAGE ENZYME-RELATED"/>
    <property type="match status" value="1"/>
</dbReference>
<comment type="caution">
    <text evidence="1">The sequence shown here is derived from an EMBL/GenBank/DDBJ whole genome shotgun (WGS) entry which is preliminary data.</text>
</comment>
<dbReference type="Proteomes" id="UP001500124">
    <property type="component" value="Unassembled WGS sequence"/>
</dbReference>
<dbReference type="PANTHER" id="PTHR37418:SF1">
    <property type="entry name" value="3-KETO-5-AMINOHEXANOATE CLEAVAGE PROTEIN"/>
    <property type="match status" value="1"/>
</dbReference>
<dbReference type="InterPro" id="IPR008567">
    <property type="entry name" value="BKACE"/>
</dbReference>
<gene>
    <name evidence="1" type="ORF">GCM10023336_16810</name>
</gene>
<dbReference type="Pfam" id="PF05853">
    <property type="entry name" value="BKACE"/>
    <property type="match status" value="1"/>
</dbReference>
<dbReference type="Gene3D" id="3.20.20.70">
    <property type="entry name" value="Aldolase class I"/>
    <property type="match status" value="1"/>
</dbReference>
<proteinExistence type="predicted"/>
<sequence>MPYMLQVCPNGVRRPADSPWVPVSAEEVAAEARRAVGAGARDVHLHPKDHRGRDSLDAAVVRDVLQAVREAVGPGVPVGVTTGEWIEPDARRRVRLVESWTTTPDHASVNWHEDGADATARALTERGVGIEAGLFSGTDGPRRFLASPFADRVLRVLAEVTGTPADQAERAALDLVGRLTGATSAPVLLHGDEDTAWPVLRTAARLGLDTRIGLEDVLFLPDGTPAEGNAPLVAAARDILGREGERAAH</sequence>
<accession>A0ABP9K5V7</accession>
<keyword evidence="2" id="KW-1185">Reference proteome</keyword>
<reference evidence="2" key="1">
    <citation type="journal article" date="2019" name="Int. J. Syst. Evol. Microbiol.">
        <title>The Global Catalogue of Microorganisms (GCM) 10K type strain sequencing project: providing services to taxonomists for standard genome sequencing and annotation.</title>
        <authorList>
            <consortium name="The Broad Institute Genomics Platform"/>
            <consortium name="The Broad Institute Genome Sequencing Center for Infectious Disease"/>
            <person name="Wu L."/>
            <person name="Ma J."/>
        </authorList>
    </citation>
    <scope>NUCLEOTIDE SEQUENCE [LARGE SCALE GENOMIC DNA]</scope>
    <source>
        <strain evidence="2">JCM 18410</strain>
    </source>
</reference>
<name>A0ABP9K5V7_9ACTN</name>
<evidence type="ECO:0000313" key="2">
    <source>
        <dbReference type="Proteomes" id="UP001500124"/>
    </source>
</evidence>